<feature type="domain" description="N-terminal Ras-GEF" evidence="7">
    <location>
        <begin position="599"/>
        <end position="744"/>
    </location>
</feature>
<evidence type="ECO:0000256" key="2">
    <source>
        <dbReference type="PROSITE-ProRule" id="PRU00168"/>
    </source>
</evidence>
<evidence type="ECO:0000256" key="3">
    <source>
        <dbReference type="SAM" id="MobiDB-lite"/>
    </source>
</evidence>
<dbReference type="CDD" id="cd22914">
    <property type="entry name" value="HFD_SOS1_rpt1"/>
    <property type="match status" value="1"/>
</dbReference>
<dbReference type="Proteomes" id="UP000007110">
    <property type="component" value="Unassembled WGS sequence"/>
</dbReference>
<dbReference type="InterPro" id="IPR035899">
    <property type="entry name" value="DBL_dom_sf"/>
</dbReference>
<feature type="domain" description="PH" evidence="4">
    <location>
        <begin position="440"/>
        <end position="548"/>
    </location>
</feature>
<evidence type="ECO:0000259" key="4">
    <source>
        <dbReference type="PROSITE" id="PS50003"/>
    </source>
</evidence>
<accession>A0A7M7RDF2</accession>
<dbReference type="SUPFAM" id="SSF48366">
    <property type="entry name" value="Ras GEF"/>
    <property type="match status" value="1"/>
</dbReference>
<evidence type="ECO:0000259" key="6">
    <source>
        <dbReference type="PROSITE" id="PS50010"/>
    </source>
</evidence>
<dbReference type="PROSITE" id="PS50003">
    <property type="entry name" value="PH_DOMAIN"/>
    <property type="match status" value="1"/>
</dbReference>
<organism evidence="8 9">
    <name type="scientific">Strongylocentrotus purpuratus</name>
    <name type="common">Purple sea urchin</name>
    <dbReference type="NCBI Taxonomy" id="7668"/>
    <lineage>
        <taxon>Eukaryota</taxon>
        <taxon>Metazoa</taxon>
        <taxon>Echinodermata</taxon>
        <taxon>Eleutherozoa</taxon>
        <taxon>Echinozoa</taxon>
        <taxon>Echinoidea</taxon>
        <taxon>Euechinoidea</taxon>
        <taxon>Echinacea</taxon>
        <taxon>Camarodonta</taxon>
        <taxon>Echinidea</taxon>
        <taxon>Strongylocentrotidae</taxon>
        <taxon>Strongylocentrotus</taxon>
    </lineage>
</organism>
<dbReference type="SUPFAM" id="SSF47113">
    <property type="entry name" value="Histone-fold"/>
    <property type="match status" value="1"/>
</dbReference>
<keyword evidence="1 2" id="KW-0344">Guanine-nucleotide releasing factor</keyword>
<dbReference type="SMART" id="SM00229">
    <property type="entry name" value="RasGEFN"/>
    <property type="match status" value="1"/>
</dbReference>
<reference evidence="8" key="2">
    <citation type="submission" date="2021-01" db="UniProtKB">
        <authorList>
            <consortium name="EnsemblMetazoa"/>
        </authorList>
    </citation>
    <scope>IDENTIFICATION</scope>
</reference>
<feature type="compositionally biased region" description="Basic and acidic residues" evidence="3">
    <location>
        <begin position="1303"/>
        <end position="1312"/>
    </location>
</feature>
<feature type="region of interest" description="Disordered" evidence="3">
    <location>
        <begin position="1108"/>
        <end position="1312"/>
    </location>
</feature>
<dbReference type="CDD" id="cd22915">
    <property type="entry name" value="HFD_SOS1_rpt2"/>
    <property type="match status" value="1"/>
</dbReference>
<dbReference type="Gene3D" id="1.10.840.10">
    <property type="entry name" value="Ras guanine-nucleotide exchange factors catalytic domain"/>
    <property type="match status" value="1"/>
</dbReference>
<evidence type="ECO:0000259" key="7">
    <source>
        <dbReference type="PROSITE" id="PS50212"/>
    </source>
</evidence>
<evidence type="ECO:0000256" key="1">
    <source>
        <dbReference type="ARBA" id="ARBA00022658"/>
    </source>
</evidence>
<evidence type="ECO:0000313" key="9">
    <source>
        <dbReference type="Proteomes" id="UP000007110"/>
    </source>
</evidence>
<dbReference type="Gene3D" id="1.10.20.10">
    <property type="entry name" value="Histone, subunit A"/>
    <property type="match status" value="1"/>
</dbReference>
<dbReference type="GO" id="GO:0007265">
    <property type="term" value="P:Ras protein signal transduction"/>
    <property type="evidence" value="ECO:0000318"/>
    <property type="project" value="GO_Central"/>
</dbReference>
<dbReference type="FunFam" id="1.10.20.10:FF:000029">
    <property type="entry name" value="son of sevenless homolog 1 isoform X1"/>
    <property type="match status" value="1"/>
</dbReference>
<dbReference type="SMART" id="SM00233">
    <property type="entry name" value="PH"/>
    <property type="match status" value="1"/>
</dbReference>
<dbReference type="Pfam" id="PF00621">
    <property type="entry name" value="RhoGEF"/>
    <property type="match status" value="1"/>
</dbReference>
<dbReference type="EnsemblMetazoa" id="XM_777242">
    <property type="protein sequence ID" value="XP_782335"/>
    <property type="gene ID" value="LOC576982"/>
</dbReference>
<dbReference type="FunCoup" id="A0A7M7RDF2">
    <property type="interactions" value="1505"/>
</dbReference>
<dbReference type="Gene3D" id="1.20.870.10">
    <property type="entry name" value="Son of sevenless (SoS) protein Chain: S domain 1"/>
    <property type="match status" value="1"/>
</dbReference>
<feature type="domain" description="DH" evidence="6">
    <location>
        <begin position="199"/>
        <end position="387"/>
    </location>
</feature>
<dbReference type="InterPro" id="IPR008937">
    <property type="entry name" value="Ras-like_GEF"/>
</dbReference>
<dbReference type="InParanoid" id="A0A7M7RDF2"/>
<dbReference type="SMART" id="SM00147">
    <property type="entry name" value="RasGEF"/>
    <property type="match status" value="1"/>
</dbReference>
<dbReference type="KEGG" id="spu:576982"/>
<dbReference type="Gene3D" id="6.10.250.3060">
    <property type="match status" value="1"/>
</dbReference>
<dbReference type="InterPro" id="IPR011993">
    <property type="entry name" value="PH-like_dom_sf"/>
</dbReference>
<dbReference type="CDD" id="cd06224">
    <property type="entry name" value="REM"/>
    <property type="match status" value="1"/>
</dbReference>
<dbReference type="InterPro" id="IPR009072">
    <property type="entry name" value="Histone-fold"/>
</dbReference>
<dbReference type="SUPFAM" id="SSF50729">
    <property type="entry name" value="PH domain-like"/>
    <property type="match status" value="1"/>
</dbReference>
<dbReference type="PANTHER" id="PTHR23113">
    <property type="entry name" value="GUANINE NUCLEOTIDE EXCHANGE FACTOR"/>
    <property type="match status" value="1"/>
</dbReference>
<dbReference type="SMART" id="SM00325">
    <property type="entry name" value="RhoGEF"/>
    <property type="match status" value="1"/>
</dbReference>
<dbReference type="InterPro" id="IPR023578">
    <property type="entry name" value="Ras_GEF_dom_sf"/>
</dbReference>
<dbReference type="InterPro" id="IPR055251">
    <property type="entry name" value="SOS1_NGEF_PH"/>
</dbReference>
<feature type="compositionally biased region" description="Polar residues" evidence="3">
    <location>
        <begin position="1168"/>
        <end position="1181"/>
    </location>
</feature>
<dbReference type="InterPro" id="IPR000219">
    <property type="entry name" value="DH_dom"/>
</dbReference>
<dbReference type="PROSITE" id="PS00720">
    <property type="entry name" value="RASGEF"/>
    <property type="match status" value="1"/>
</dbReference>
<evidence type="ECO:0000259" key="5">
    <source>
        <dbReference type="PROSITE" id="PS50009"/>
    </source>
</evidence>
<dbReference type="GO" id="GO:0046982">
    <property type="term" value="F:protein heterodimerization activity"/>
    <property type="evidence" value="ECO:0007669"/>
    <property type="project" value="InterPro"/>
</dbReference>
<feature type="region of interest" description="Disordered" evidence="3">
    <location>
        <begin position="1053"/>
        <end position="1094"/>
    </location>
</feature>
<dbReference type="PROSITE" id="PS50009">
    <property type="entry name" value="RASGEF_CAT"/>
    <property type="match status" value="1"/>
</dbReference>
<dbReference type="CDD" id="cd00155">
    <property type="entry name" value="RasGEF"/>
    <property type="match status" value="1"/>
</dbReference>
<evidence type="ECO:0000313" key="8">
    <source>
        <dbReference type="EnsemblMetazoa" id="XP_782335"/>
    </source>
</evidence>
<feature type="domain" description="Ras-GEF" evidence="5">
    <location>
        <begin position="781"/>
        <end position="1018"/>
    </location>
</feature>
<feature type="compositionally biased region" description="Low complexity" evidence="3">
    <location>
        <begin position="1109"/>
        <end position="1120"/>
    </location>
</feature>
<dbReference type="GO" id="GO:0005085">
    <property type="term" value="F:guanyl-nucleotide exchange factor activity"/>
    <property type="evidence" value="ECO:0000318"/>
    <property type="project" value="GO_Central"/>
</dbReference>
<dbReference type="OMA" id="KNTHRED"/>
<proteinExistence type="predicted"/>
<dbReference type="GeneID" id="576982"/>
<keyword evidence="9" id="KW-1185">Reference proteome</keyword>
<dbReference type="InterPro" id="IPR000651">
    <property type="entry name" value="Ras-like_Gua-exchang_fac_N"/>
</dbReference>
<dbReference type="InterPro" id="IPR019804">
    <property type="entry name" value="Ras_G-nucl-exch_fac_CS"/>
</dbReference>
<dbReference type="Gene3D" id="2.30.29.30">
    <property type="entry name" value="Pleckstrin-homology domain (PH domain)/Phosphotyrosine-binding domain (PTB)"/>
    <property type="match status" value="1"/>
</dbReference>
<dbReference type="Gene3D" id="1.20.900.10">
    <property type="entry name" value="Dbl homology (DH) domain"/>
    <property type="match status" value="1"/>
</dbReference>
<dbReference type="Pfam" id="PF00618">
    <property type="entry name" value="RasGEF_N"/>
    <property type="match status" value="1"/>
</dbReference>
<dbReference type="InterPro" id="IPR001849">
    <property type="entry name" value="PH_domain"/>
</dbReference>
<dbReference type="InterPro" id="IPR001895">
    <property type="entry name" value="RASGEF_cat_dom"/>
</dbReference>
<dbReference type="PROSITE" id="PS50212">
    <property type="entry name" value="RASGEF_NTER"/>
    <property type="match status" value="1"/>
</dbReference>
<dbReference type="Pfam" id="PF22697">
    <property type="entry name" value="SOS1_NGEF_PH"/>
    <property type="match status" value="1"/>
</dbReference>
<dbReference type="InterPro" id="IPR036964">
    <property type="entry name" value="RASGEF_cat_dom_sf"/>
</dbReference>
<protein>
    <submittedName>
        <fullName evidence="8">Uncharacterized protein</fullName>
    </submittedName>
</protein>
<dbReference type="RefSeq" id="XP_782335.4">
    <property type="nucleotide sequence ID" value="XM_777242.5"/>
</dbReference>
<dbReference type="Pfam" id="PF00617">
    <property type="entry name" value="RasGEF"/>
    <property type="match status" value="1"/>
</dbReference>
<dbReference type="PANTHER" id="PTHR23113:SF363">
    <property type="entry name" value="PROTEIN SON OF SEVENLESS"/>
    <property type="match status" value="1"/>
</dbReference>
<dbReference type="CDD" id="cd00160">
    <property type="entry name" value="RhoGEF"/>
    <property type="match status" value="1"/>
</dbReference>
<sequence length="1312" mass="151159">MMATVDYESEDYKKWRGLFVNALRKVQQQVHSNLQADEDSLEYIESLIICLLNMLCSVQPHSVHEIEDRVQKTFPRPIDQWAINDARLALEKGRKKAPLVLPVEKIHQLLREVLGYRVDSQVSLYLVAVLEYIAADILKLAGNYVKNICHSNISLQDIKVAMCADKVLMEMFCQDDDDATAMSSLSLEDEQDSRTGTLTYDEIVKDLIMEETQYVRDLNLIIKVFRKIFVDAPQHFNEEEVESIFGNILDIYQLTVSFLGLLEDAMEMMDDSNSFLGIGECFEEMAEAEEFEVYSPYAAQILSEDCRNTIQRLVAKPEVAEYLQEHNIRDAVSYVLPKLLLEPIYHCIHYFDSLKLLLKTSPNEEEQEKFKQASSLLKILQAELDRICAGHLPKRKTGRESSLRFHRRLASRQVCIQRMNEIQKNIEGWEGRDISEMCSEFIMEGNVGKVHTGKNKRANTERHIFLFDSMIVCCKLNTRRSVSSSSPEYRFKERYYLRKIKVVDKHDGDDVKFAFEIEVKDSPQTIVFFAKSAEEKTSWMEALITLLHRSTLERMLDTILQQEEDSQPLRLPSPEEYCFVEEDSPDNIVFEEGHKSMAGVPLIKGGTLFKLIERLTYHRYADPSFVRTFLTTYRSFCSPQDLLSLLFKRFEIPDPPPTEEDQASIDRGISVVREDLKRFRKEYAQPIQLRVLNVFRHWVDQHFYDFERDSELLGSLEKFIDESVRGKGMRKWVESIKKIIMRRVNWDVEEQRHILTFEKDPPPIEHHISKSPLDFDIMTLHPIEIARQLTLLESDLYRAVTPSELVGSVWTKKDKHLTSPNLLKMIHHSNMFILWLEKCIVETTNLEERISVVSRVIEIMMVFQEYNNFNGVLEIVSAFNSSAIHRLEHTFRDLRKKQVLEEAKELGTDHYKKYQEKLRSINPPCVPFLGMYLSNILFIEQGNPDFLSNCPEGLINFSKRRRVAEITGEIQQYQHQPYCLNPEPEIRKFFEDLNPLGDMTEKEFQDYLYETSLDIEPRNCKQLPKFPKKFEYSLKSPGIKPSSNRHMSLVGTSRLTNELRSPGFTRMQDDEATSPKAGATPPSPRTPTILSTPSSIFSQNSVFSVVDIPNNSNSSSTAAEEPPEVPPPLPPRSRLSSTPNPCSSQDRLHDIPPLPPRFNHAPPLPPRHNSQNSSQTMNGGTPTIPPRTYRSPHSLQRKASNPLPNKSSTTTTSSRLPPLPPPITHLPDSDIWLPRTPQAQKSHAFLLSQNSPASSFPMNNTDHIGFKPLMPPPRPRGPRLAERLAEPDRPPRTPSKENQLTPEDLKFFESSY</sequence>
<feature type="compositionally biased region" description="Polar residues" evidence="3">
    <location>
        <begin position="1237"/>
        <end position="1262"/>
    </location>
</feature>
<feature type="compositionally biased region" description="Low complexity" evidence="3">
    <location>
        <begin position="1132"/>
        <end position="1141"/>
    </location>
</feature>
<dbReference type="GO" id="GO:0005886">
    <property type="term" value="C:plasma membrane"/>
    <property type="evidence" value="ECO:0000318"/>
    <property type="project" value="GO_Central"/>
</dbReference>
<feature type="compositionally biased region" description="Low complexity" evidence="3">
    <location>
        <begin position="1202"/>
        <end position="1216"/>
    </location>
</feature>
<reference evidence="9" key="1">
    <citation type="submission" date="2015-02" db="EMBL/GenBank/DDBJ databases">
        <title>Genome sequencing for Strongylocentrotus purpuratus.</title>
        <authorList>
            <person name="Murali S."/>
            <person name="Liu Y."/>
            <person name="Vee V."/>
            <person name="English A."/>
            <person name="Wang M."/>
            <person name="Skinner E."/>
            <person name="Han Y."/>
            <person name="Muzny D.M."/>
            <person name="Worley K.C."/>
            <person name="Gibbs R.A."/>
        </authorList>
    </citation>
    <scope>NUCLEOTIDE SEQUENCE</scope>
</reference>
<dbReference type="OrthoDB" id="546434at2759"/>
<name>A0A7M7RDF2_STRPU</name>
<dbReference type="PROSITE" id="PS50010">
    <property type="entry name" value="DH_2"/>
    <property type="match status" value="1"/>
</dbReference>
<dbReference type="SUPFAM" id="SSF48065">
    <property type="entry name" value="DBL homology domain (DH-domain)"/>
    <property type="match status" value="1"/>
</dbReference>
<feature type="compositionally biased region" description="Pro residues" evidence="3">
    <location>
        <begin position="1152"/>
        <end position="1166"/>
    </location>
</feature>
<feature type="compositionally biased region" description="Basic and acidic residues" evidence="3">
    <location>
        <begin position="1279"/>
        <end position="1295"/>
    </location>
</feature>